<dbReference type="Proteomes" id="UP000229794">
    <property type="component" value="Unassembled WGS sequence"/>
</dbReference>
<name>A0A2H0BDE3_9BACT</name>
<gene>
    <name evidence="2" type="ORF">COX06_02200</name>
</gene>
<evidence type="ECO:0000313" key="2">
    <source>
        <dbReference type="EMBL" id="PIP55644.1"/>
    </source>
</evidence>
<dbReference type="EMBL" id="PCST01000025">
    <property type="protein sequence ID" value="PIP55644.1"/>
    <property type="molecule type" value="Genomic_DNA"/>
</dbReference>
<keyword evidence="1" id="KW-0472">Membrane</keyword>
<keyword evidence="1" id="KW-0812">Transmembrane</keyword>
<organism evidence="2 3">
    <name type="scientific">Candidatus Zambryskibacteria bacterium CG22_combo_CG10-13_8_21_14_all_42_17</name>
    <dbReference type="NCBI Taxonomy" id="1975118"/>
    <lineage>
        <taxon>Bacteria</taxon>
        <taxon>Candidatus Zambryskiibacteriota</taxon>
    </lineage>
</organism>
<accession>A0A2H0BDE3</accession>
<protein>
    <submittedName>
        <fullName evidence="2">Uncharacterized protein</fullName>
    </submittedName>
</protein>
<keyword evidence="1" id="KW-1133">Transmembrane helix</keyword>
<proteinExistence type="predicted"/>
<sequence length="66" mass="7587">MEDFLIFLVEAIVVMVVVILVFDETDKLVTKWVPPKHNYVKMMLLAISLIATVFWAGYETAQVFPL</sequence>
<feature type="transmembrane region" description="Helical" evidence="1">
    <location>
        <begin position="42"/>
        <end position="58"/>
    </location>
</feature>
<feature type="transmembrane region" description="Helical" evidence="1">
    <location>
        <begin position="6"/>
        <end position="22"/>
    </location>
</feature>
<evidence type="ECO:0000313" key="3">
    <source>
        <dbReference type="Proteomes" id="UP000229794"/>
    </source>
</evidence>
<evidence type="ECO:0000256" key="1">
    <source>
        <dbReference type="SAM" id="Phobius"/>
    </source>
</evidence>
<dbReference type="AlphaFoldDB" id="A0A2H0BDE3"/>
<comment type="caution">
    <text evidence="2">The sequence shown here is derived from an EMBL/GenBank/DDBJ whole genome shotgun (WGS) entry which is preliminary data.</text>
</comment>
<reference evidence="2 3" key="1">
    <citation type="submission" date="2017-09" db="EMBL/GenBank/DDBJ databases">
        <title>Depth-based differentiation of microbial function through sediment-hosted aquifers and enrichment of novel symbionts in the deep terrestrial subsurface.</title>
        <authorList>
            <person name="Probst A.J."/>
            <person name="Ladd B."/>
            <person name="Jarett J.K."/>
            <person name="Geller-Mcgrath D.E."/>
            <person name="Sieber C.M."/>
            <person name="Emerson J.B."/>
            <person name="Anantharaman K."/>
            <person name="Thomas B.C."/>
            <person name="Malmstrom R."/>
            <person name="Stieglmeier M."/>
            <person name="Klingl A."/>
            <person name="Woyke T."/>
            <person name="Ryan C.M."/>
            <person name="Banfield J.F."/>
        </authorList>
    </citation>
    <scope>NUCLEOTIDE SEQUENCE [LARGE SCALE GENOMIC DNA]</scope>
    <source>
        <strain evidence="2">CG22_combo_CG10-13_8_21_14_all_42_17</strain>
    </source>
</reference>